<evidence type="ECO:0000313" key="4">
    <source>
        <dbReference type="Proteomes" id="UP000215596"/>
    </source>
</evidence>
<gene>
    <name evidence="3" type="ORF">CHH67_17900</name>
</gene>
<dbReference type="Pfam" id="PF16244">
    <property type="entry name" value="DUF4901"/>
    <property type="match status" value="1"/>
</dbReference>
<feature type="domain" description="SLH" evidence="2">
    <location>
        <begin position="707"/>
        <end position="774"/>
    </location>
</feature>
<organism evidence="3 4">
    <name type="scientific">Paenibacillus campinasensis</name>
    <dbReference type="NCBI Taxonomy" id="66347"/>
    <lineage>
        <taxon>Bacteria</taxon>
        <taxon>Bacillati</taxon>
        <taxon>Bacillota</taxon>
        <taxon>Bacilli</taxon>
        <taxon>Bacillales</taxon>
        <taxon>Paenibacillaceae</taxon>
        <taxon>Paenibacillus</taxon>
    </lineage>
</organism>
<dbReference type="PROSITE" id="PS51272">
    <property type="entry name" value="SLH"/>
    <property type="match status" value="1"/>
</dbReference>
<dbReference type="Pfam" id="PF00395">
    <property type="entry name" value="SLH"/>
    <property type="match status" value="1"/>
</dbReference>
<reference evidence="3 4" key="1">
    <citation type="submission" date="2017-07" db="EMBL/GenBank/DDBJ databases">
        <title>Isolation and whole genome analysis of endospore-forming bacteria from heroin.</title>
        <authorList>
            <person name="Kalinowski J."/>
            <person name="Ahrens B."/>
            <person name="Al-Dilaimi A."/>
            <person name="Winkler A."/>
            <person name="Wibberg D."/>
            <person name="Schleenbecker U."/>
            <person name="Ruckert C."/>
            <person name="Wolfel R."/>
            <person name="Grass G."/>
        </authorList>
    </citation>
    <scope>NUCLEOTIDE SEQUENCE [LARGE SCALE GENOMIC DNA]</scope>
    <source>
        <strain evidence="3 4">7537-G1</strain>
    </source>
</reference>
<feature type="chain" id="PRO_5032668732" evidence="1">
    <location>
        <begin position="31"/>
        <end position="780"/>
    </location>
</feature>
<accession>A0A268EMS0</accession>
<proteinExistence type="predicted"/>
<feature type="signal peptide" evidence="1">
    <location>
        <begin position="1"/>
        <end position="30"/>
    </location>
</feature>
<name>A0A268EMS0_9BACL</name>
<dbReference type="InterPro" id="IPR032599">
    <property type="entry name" value="YcdB/YcdC_rep_domain"/>
</dbReference>
<keyword evidence="1" id="KW-0732">Signal</keyword>
<dbReference type="RefSeq" id="WP_095266572.1">
    <property type="nucleotide sequence ID" value="NZ_NPBY01000057.1"/>
</dbReference>
<evidence type="ECO:0000313" key="3">
    <source>
        <dbReference type="EMBL" id="PAD74422.1"/>
    </source>
</evidence>
<protein>
    <submittedName>
        <fullName evidence="3">S-layer protein</fullName>
    </submittedName>
</protein>
<dbReference type="Proteomes" id="UP000215596">
    <property type="component" value="Unassembled WGS sequence"/>
</dbReference>
<dbReference type="OrthoDB" id="2652191at2"/>
<sequence>MKLFTARKVPGKKTVCAVTAMLLMAQPAWADTISTTVTREVTETSVSSSNTAGTAITVNATNSDIPEGAKISSEQAEKVIKKLFPAFKGVKVTGAQFIDSDRNKEKSWDLQLSVARGNSVHSFSVRVSAVTGEPLQVYFPLNLLSNEGEGAYLTREEARLKALSWIRENIPSINADDLMLNEAYVSMNQALFSPAKHDFYFKSSVNGIETDSNTITMSLDGWGNVITYYRNAYEGDYPSPTPKKDTAAIRKLYEEQFNVRLAYFPESLYNNRSGNYFLGYVPEDSAGYERDADTGKALNYFGEEYQNLVSGDETIPEVKDAFIPLTSPLTSGEAAAALVERWFSIPDGYEMDSKSIGQRWNDGNTSVWNLYWRNNTMPMGPRISAEVDASTGQIYSYSYVVFRYSDQEPVQITNPVSREEAQKVALETVSRLVPNAAEEWKLTSVTGPGNNGETYEFSFQRYAGDIFIFGDALSITIDREGQIQGFNFNASADLSKLPADETPVISAQQAKEKYLQSIELKLKYALYGGYVNNQGKEVENQIRLVYYPHNQALTSGGTLLTPLDAKAGEWKEITPQLTSRGAASVTDITGHPSEAALNELVKHQVLQPDKDGKLHPDRDITLGEWYQLLAGALNPAYELQSYARSSADPYGGLEPDHPYYGAVQVLLGENWLTFDPDTVLELDHTLTREELAVSLTRILKYEKLSRTFTLPSDVPGVSDAASIKNKGAAAITIRLGLLPAVDGKFMPERQVTRAEAAEVLVRLSKLGGQSDSFLSGRYYY</sequence>
<evidence type="ECO:0000259" key="2">
    <source>
        <dbReference type="PROSITE" id="PS51272"/>
    </source>
</evidence>
<comment type="caution">
    <text evidence="3">The sequence shown here is derived from an EMBL/GenBank/DDBJ whole genome shotgun (WGS) entry which is preliminary data.</text>
</comment>
<dbReference type="AlphaFoldDB" id="A0A268EMS0"/>
<evidence type="ECO:0000256" key="1">
    <source>
        <dbReference type="SAM" id="SignalP"/>
    </source>
</evidence>
<dbReference type="InterPro" id="IPR001119">
    <property type="entry name" value="SLH_dom"/>
</dbReference>
<dbReference type="EMBL" id="NPBY01000057">
    <property type="protein sequence ID" value="PAD74422.1"/>
    <property type="molecule type" value="Genomic_DNA"/>
</dbReference>